<comment type="caution">
    <text evidence="2">The sequence shown here is derived from an EMBL/GenBank/DDBJ whole genome shotgun (WGS) entry which is preliminary data.</text>
</comment>
<keyword evidence="3" id="KW-1185">Reference proteome</keyword>
<feature type="transmembrane region" description="Helical" evidence="1">
    <location>
        <begin position="19"/>
        <end position="38"/>
    </location>
</feature>
<dbReference type="RefSeq" id="WP_207982518.1">
    <property type="nucleotide sequence ID" value="NZ_JAGDEL010000046.1"/>
</dbReference>
<evidence type="ECO:0000256" key="1">
    <source>
        <dbReference type="SAM" id="Phobius"/>
    </source>
</evidence>
<proteinExistence type="predicted"/>
<dbReference type="Proteomes" id="UP000663981">
    <property type="component" value="Unassembled WGS sequence"/>
</dbReference>
<keyword evidence="1" id="KW-1133">Transmembrane helix</keyword>
<protein>
    <submittedName>
        <fullName evidence="2">Uncharacterized protein</fullName>
    </submittedName>
</protein>
<organism evidence="2 3">
    <name type="scientific">Metabacillus bambusae</name>
    <dbReference type="NCBI Taxonomy" id="2795218"/>
    <lineage>
        <taxon>Bacteria</taxon>
        <taxon>Bacillati</taxon>
        <taxon>Bacillota</taxon>
        <taxon>Bacilli</taxon>
        <taxon>Bacillales</taxon>
        <taxon>Bacillaceae</taxon>
        <taxon>Metabacillus</taxon>
    </lineage>
</organism>
<accession>A0ABS3NCF9</accession>
<sequence length="77" mass="8226">MNFVGVSTSSFLSMSPAMIGAYVLVGGVGVVCILSGVLERKLFGGSFSFVYDWINIGLKIGMPLAFVALLLRFIFSL</sequence>
<dbReference type="EMBL" id="JAGDEL010000046">
    <property type="protein sequence ID" value="MBO1515664.1"/>
    <property type="molecule type" value="Genomic_DNA"/>
</dbReference>
<reference evidence="2 3" key="1">
    <citation type="submission" date="2021-03" db="EMBL/GenBank/DDBJ databases">
        <title>Whole genome sequence of Metabacillus bambusae BG109.</title>
        <authorList>
            <person name="Jeong J.W."/>
        </authorList>
    </citation>
    <scope>NUCLEOTIDE SEQUENCE [LARGE SCALE GENOMIC DNA]</scope>
    <source>
        <strain evidence="2 3">BG109</strain>
    </source>
</reference>
<keyword evidence="1" id="KW-0812">Transmembrane</keyword>
<gene>
    <name evidence="2" type="ORF">I7822_29065</name>
</gene>
<name>A0ABS3NCF9_9BACI</name>
<evidence type="ECO:0000313" key="3">
    <source>
        <dbReference type="Proteomes" id="UP000663981"/>
    </source>
</evidence>
<keyword evidence="1" id="KW-0472">Membrane</keyword>
<evidence type="ECO:0000313" key="2">
    <source>
        <dbReference type="EMBL" id="MBO1515664.1"/>
    </source>
</evidence>
<feature type="transmembrane region" description="Helical" evidence="1">
    <location>
        <begin position="50"/>
        <end position="75"/>
    </location>
</feature>